<organism evidence="6 7">
    <name type="scientific">Testicularia cyperi</name>
    <dbReference type="NCBI Taxonomy" id="1882483"/>
    <lineage>
        <taxon>Eukaryota</taxon>
        <taxon>Fungi</taxon>
        <taxon>Dikarya</taxon>
        <taxon>Basidiomycota</taxon>
        <taxon>Ustilaginomycotina</taxon>
        <taxon>Ustilaginomycetes</taxon>
        <taxon>Ustilaginales</taxon>
        <taxon>Anthracoideaceae</taxon>
        <taxon>Testicularia</taxon>
    </lineage>
</organism>
<dbReference type="InterPro" id="IPR037198">
    <property type="entry name" value="MutL_C_sf"/>
</dbReference>
<dbReference type="PANTHER" id="PTHR10073:SF52">
    <property type="entry name" value="MISMATCH REPAIR ENDONUCLEASE PMS2"/>
    <property type="match status" value="1"/>
</dbReference>
<dbReference type="Gene3D" id="3.30.1540.20">
    <property type="entry name" value="MutL, C-terminal domain, dimerisation subdomain"/>
    <property type="match status" value="2"/>
</dbReference>
<dbReference type="InterPro" id="IPR014790">
    <property type="entry name" value="MutL_C"/>
</dbReference>
<feature type="compositionally biased region" description="Acidic residues" evidence="3">
    <location>
        <begin position="466"/>
        <end position="481"/>
    </location>
</feature>
<evidence type="ECO:0000256" key="2">
    <source>
        <dbReference type="ARBA" id="ARBA00022763"/>
    </source>
</evidence>
<dbReference type="GO" id="GO:0140664">
    <property type="term" value="F:ATP-dependent DNA damage sensor activity"/>
    <property type="evidence" value="ECO:0007669"/>
    <property type="project" value="InterPro"/>
</dbReference>
<protein>
    <submittedName>
        <fullName evidence="6">DNA mismatch repair protein MutL</fullName>
    </submittedName>
</protein>
<accession>A0A317XJV0</accession>
<dbReference type="InterPro" id="IPR042120">
    <property type="entry name" value="MutL_C_dimsub"/>
</dbReference>
<dbReference type="InterPro" id="IPR002099">
    <property type="entry name" value="MutL/Mlh/PMS"/>
</dbReference>
<evidence type="ECO:0000313" key="6">
    <source>
        <dbReference type="EMBL" id="PWY98544.1"/>
    </source>
</evidence>
<comment type="similarity">
    <text evidence="1">Belongs to the DNA mismatch repair MutL/HexB family.</text>
</comment>
<keyword evidence="7" id="KW-1185">Reference proteome</keyword>
<dbReference type="GO" id="GO:0006298">
    <property type="term" value="P:mismatch repair"/>
    <property type="evidence" value="ECO:0007669"/>
    <property type="project" value="InterPro"/>
</dbReference>
<gene>
    <name evidence="6" type="ORF">BCV70DRAFT_201862</name>
</gene>
<dbReference type="FunCoup" id="A0A317XJV0">
    <property type="interactions" value="343"/>
</dbReference>
<dbReference type="GO" id="GO:0061982">
    <property type="term" value="P:meiosis I cell cycle process"/>
    <property type="evidence" value="ECO:0007669"/>
    <property type="project" value="UniProtKB-ARBA"/>
</dbReference>
<proteinExistence type="inferred from homology"/>
<evidence type="ECO:0000313" key="7">
    <source>
        <dbReference type="Proteomes" id="UP000246740"/>
    </source>
</evidence>
<dbReference type="CDD" id="cd03484">
    <property type="entry name" value="MutL_Trans_hPMS_2_like"/>
    <property type="match status" value="1"/>
</dbReference>
<feature type="region of interest" description="Disordered" evidence="3">
    <location>
        <begin position="966"/>
        <end position="1002"/>
    </location>
</feature>
<name>A0A317XJV0_9BASI</name>
<dbReference type="NCBIfam" id="TIGR00585">
    <property type="entry name" value="mutl"/>
    <property type="match status" value="1"/>
</dbReference>
<feature type="compositionally biased region" description="Basic and acidic residues" evidence="3">
    <location>
        <begin position="449"/>
        <end position="465"/>
    </location>
</feature>
<dbReference type="SUPFAM" id="SSF54211">
    <property type="entry name" value="Ribosomal protein S5 domain 2-like"/>
    <property type="match status" value="1"/>
</dbReference>
<feature type="region of interest" description="Disordered" evidence="3">
    <location>
        <begin position="429"/>
        <end position="511"/>
    </location>
</feature>
<feature type="region of interest" description="Disordered" evidence="3">
    <location>
        <begin position="665"/>
        <end position="734"/>
    </location>
</feature>
<dbReference type="InParanoid" id="A0A317XJV0"/>
<dbReference type="SMART" id="SM01340">
    <property type="entry name" value="DNA_mis_repair"/>
    <property type="match status" value="1"/>
</dbReference>
<dbReference type="Pfam" id="PF13589">
    <property type="entry name" value="HATPase_c_3"/>
    <property type="match status" value="1"/>
</dbReference>
<sequence>MSADDDVTGSIRPIASADVHRITSGQVVLDLQTAVKELVENALDAGATNIAIHFRDYGADSFEVVDNGSGIDPSNYQTVALKHYTSKLSSFSDLAMVRTFGFRGEALSSLCALAQVSVHTATKDDAPMGTILDLDNRGNVRDASKRAARQRGTTVSITGLFRSLPVRRKEFEKNLKREYTKAQNLLQAYALITRGVRWSTTNAPKNTGRKTPQFSVNSSAAANYLLGNVSALFGAKVGPTLMPLELKLTFSTGRRRPGGNPAKASTILQDADEDCNDDDDNATLDDTSTVTVTGLISKPTYGSGRASSDRQFFYINGRPWEAGRVSRAFNEVYKSFNSQQLPFVVADFRLPTDSYDVNVSPDKRTIFLHDESRLVEKVKEGLEAFFAPSRGTFIVNGASLSLRSAGGAASTTTTTTTANVVGHQARLSRFGLGASSTNEPETMDEDVDENRVDETLDHEAERSIDLDAETESCDTEQQLDESDNRGTRSSRSRHTDLEYREDGSDDDERADATISTQDVITSQMEEGDTSEPDELVPVVDGDVSASLRAVPEKRLAEDEEQVEVLDTTQASWSPSKRAKSSSSCSLVVTVDASSIPRPIPSGPRLTFSGLKAYAMPGSELASSIHSGIRHNQTHGNTLGDEEVSNNNLNIDNADEDLVSELVATPMKLGRDDEELEISDQDRDEQDRRQNLERLTQQGEEADADGNGDELIGSSTARDGVEDGETIGIGSIRDEDADEYQPVMSFSLSSLRERLQSRARAAARRARSAAAAQNKLASTTTAEKQLMADAGIDSRDEASVEQALSRVIHKQDFASMEVIGQFNLGFIIARRRRQRQGQPSRSLRTLGENLDGNGNGSGNDKVGLDSSHAPAHDHDHDFEVEEQDSMDDLFIVDQHASDEKYNFETLQSTTVIRSQRLIVPRRLELSASDELVAIEHRSTLLANGFEIRLDDDDDDIVDVDVDLDPVHDEQNDQRQDHEFESEPESGQDRGRDAAASTPVERERKMPGNRLLLVSQPISKSIVFGVKDLEELIFALRDISPGSHAARSVRCSKARHMFASRACRKSVMIGTALDKRQMKAILKNMGTIEQPWNCPHGRPTMRHLACLKLLDLDGTLRRKDLPSYRDQDRSSDAWA</sequence>
<dbReference type="GO" id="GO:0016887">
    <property type="term" value="F:ATP hydrolysis activity"/>
    <property type="evidence" value="ECO:0007669"/>
    <property type="project" value="InterPro"/>
</dbReference>
<dbReference type="InterPro" id="IPR014721">
    <property type="entry name" value="Ribsml_uS5_D2-typ_fold_subgr"/>
</dbReference>
<dbReference type="SUPFAM" id="SSF55874">
    <property type="entry name" value="ATPase domain of HSP90 chaperone/DNA topoisomerase II/histidine kinase"/>
    <property type="match status" value="1"/>
</dbReference>
<dbReference type="PROSITE" id="PS00058">
    <property type="entry name" value="DNA_MISMATCH_REPAIR_1"/>
    <property type="match status" value="1"/>
</dbReference>
<evidence type="ECO:0000256" key="1">
    <source>
        <dbReference type="ARBA" id="ARBA00006082"/>
    </source>
</evidence>
<dbReference type="Gene3D" id="3.30.230.10">
    <property type="match status" value="1"/>
</dbReference>
<dbReference type="FunFam" id="3.30.565.10:FF:000014">
    <property type="entry name" value="Mismatch repair endonuclease pms1, putative"/>
    <property type="match status" value="1"/>
</dbReference>
<evidence type="ECO:0000256" key="3">
    <source>
        <dbReference type="SAM" id="MobiDB-lite"/>
    </source>
</evidence>
<dbReference type="SUPFAM" id="SSF118116">
    <property type="entry name" value="DNA mismatch repair protein MutL"/>
    <property type="match status" value="2"/>
</dbReference>
<dbReference type="AlphaFoldDB" id="A0A317XJV0"/>
<dbReference type="Pfam" id="PF08676">
    <property type="entry name" value="MutL_C"/>
    <property type="match status" value="1"/>
</dbReference>
<dbReference type="InterPro" id="IPR014762">
    <property type="entry name" value="DNA_mismatch_repair_CS"/>
</dbReference>
<dbReference type="InterPro" id="IPR020568">
    <property type="entry name" value="Ribosomal_Su5_D2-typ_SF"/>
</dbReference>
<dbReference type="OrthoDB" id="10263226at2759"/>
<dbReference type="Proteomes" id="UP000246740">
    <property type="component" value="Unassembled WGS sequence"/>
</dbReference>
<feature type="region of interest" description="Disordered" evidence="3">
    <location>
        <begin position="834"/>
        <end position="872"/>
    </location>
</feature>
<dbReference type="Gene3D" id="3.30.565.10">
    <property type="entry name" value="Histidine kinase-like ATPase, C-terminal domain"/>
    <property type="match status" value="1"/>
</dbReference>
<keyword evidence="2" id="KW-0227">DNA damage</keyword>
<dbReference type="GO" id="GO:0032389">
    <property type="term" value="C:MutLalpha complex"/>
    <property type="evidence" value="ECO:0007669"/>
    <property type="project" value="TreeGrafter"/>
</dbReference>
<dbReference type="Pfam" id="PF01119">
    <property type="entry name" value="DNA_mis_repair"/>
    <property type="match status" value="1"/>
</dbReference>
<dbReference type="CDD" id="cd16926">
    <property type="entry name" value="HATPase_MutL-MLH-PMS-like"/>
    <property type="match status" value="1"/>
</dbReference>
<dbReference type="InterPro" id="IPR036890">
    <property type="entry name" value="HATPase_C_sf"/>
</dbReference>
<evidence type="ECO:0000259" key="4">
    <source>
        <dbReference type="SMART" id="SM00853"/>
    </source>
</evidence>
<evidence type="ECO:0000259" key="5">
    <source>
        <dbReference type="SMART" id="SM01340"/>
    </source>
</evidence>
<dbReference type="InterPro" id="IPR038973">
    <property type="entry name" value="MutL/Mlh/Pms-like"/>
</dbReference>
<dbReference type="PANTHER" id="PTHR10073">
    <property type="entry name" value="DNA MISMATCH REPAIR PROTEIN MLH, PMS, MUTL"/>
    <property type="match status" value="1"/>
</dbReference>
<feature type="compositionally biased region" description="Basic and acidic residues" evidence="3">
    <location>
        <begin position="966"/>
        <end position="991"/>
    </location>
</feature>
<dbReference type="GO" id="GO:0030983">
    <property type="term" value="F:mismatched DNA binding"/>
    <property type="evidence" value="ECO:0007669"/>
    <property type="project" value="InterPro"/>
</dbReference>
<dbReference type="GO" id="GO:0005524">
    <property type="term" value="F:ATP binding"/>
    <property type="evidence" value="ECO:0007669"/>
    <property type="project" value="InterPro"/>
</dbReference>
<reference evidence="6 7" key="1">
    <citation type="journal article" date="2018" name="Mol. Biol. Evol.">
        <title>Broad Genomic Sampling Reveals a Smut Pathogenic Ancestry of the Fungal Clade Ustilaginomycotina.</title>
        <authorList>
            <person name="Kijpornyongpan T."/>
            <person name="Mondo S.J."/>
            <person name="Barry K."/>
            <person name="Sandor L."/>
            <person name="Lee J."/>
            <person name="Lipzen A."/>
            <person name="Pangilinan J."/>
            <person name="LaButti K."/>
            <person name="Hainaut M."/>
            <person name="Henrissat B."/>
            <person name="Grigoriev I.V."/>
            <person name="Spatafora J.W."/>
            <person name="Aime M.C."/>
        </authorList>
    </citation>
    <scope>NUCLEOTIDE SEQUENCE [LARGE SCALE GENOMIC DNA]</scope>
    <source>
        <strain evidence="6 7">MCA 3645</strain>
    </source>
</reference>
<dbReference type="SMART" id="SM00853">
    <property type="entry name" value="MutL_C"/>
    <property type="match status" value="1"/>
</dbReference>
<dbReference type="EMBL" id="KZ819198">
    <property type="protein sequence ID" value="PWY98544.1"/>
    <property type="molecule type" value="Genomic_DNA"/>
</dbReference>
<feature type="compositionally biased region" description="Acidic residues" evidence="3">
    <location>
        <begin position="671"/>
        <end position="683"/>
    </location>
</feature>
<feature type="compositionally biased region" description="Basic and acidic residues" evidence="3">
    <location>
        <begin position="493"/>
        <end position="502"/>
    </location>
</feature>
<dbReference type="InterPro" id="IPR013507">
    <property type="entry name" value="DNA_mismatch_S5_2-like"/>
</dbReference>
<dbReference type="STRING" id="1882483.A0A317XJV0"/>
<feature type="compositionally biased region" description="Low complexity" evidence="3">
    <location>
        <begin position="835"/>
        <end position="851"/>
    </location>
</feature>
<feature type="domain" description="MutL C-terminal dimerisation" evidence="4">
    <location>
        <begin position="817"/>
        <end position="1071"/>
    </location>
</feature>
<feature type="domain" description="DNA mismatch repair protein S5" evidence="5">
    <location>
        <begin position="229"/>
        <end position="387"/>
    </location>
</feature>